<dbReference type="Proteomes" id="UP000033710">
    <property type="component" value="Unassembled WGS sequence"/>
</dbReference>
<dbReference type="OrthoDB" id="10276496at2759"/>
<accession>A0A0F2MNL7</accession>
<protein>
    <submittedName>
        <fullName evidence="1">Uncharacterized protein</fullName>
    </submittedName>
</protein>
<sequence length="93" mass="10853">MKANLKKEDENAAAPRQELLEDSFEARRQEMIRQCAGLASEVYEKDQFTEYDLWAVKFLLWPLQGLLRHDPAHRLSAKEAAASIAWTDYRRDT</sequence>
<dbReference type="RefSeq" id="XP_016592457.1">
    <property type="nucleotide sequence ID" value="XM_016733445.1"/>
</dbReference>
<evidence type="ECO:0000313" key="1">
    <source>
        <dbReference type="EMBL" id="KJR89781.1"/>
    </source>
</evidence>
<proteinExistence type="predicted"/>
<name>A0A0F2MNL7_SPOSC</name>
<reference evidence="1 2" key="1">
    <citation type="journal article" date="2014" name="BMC Genomics">
        <title>Comparative genomics of the major fungal agents of human and animal Sporotrichosis: Sporothrix schenckii and Sporothrix brasiliensis.</title>
        <authorList>
            <person name="Teixeira M.M."/>
            <person name="de Almeida L.G."/>
            <person name="Kubitschek-Barreira P."/>
            <person name="Alves F.L."/>
            <person name="Kioshima E.S."/>
            <person name="Abadio A.K."/>
            <person name="Fernandes L."/>
            <person name="Derengowski L.S."/>
            <person name="Ferreira K.S."/>
            <person name="Souza R.C."/>
            <person name="Ruiz J.C."/>
            <person name="de Andrade N.C."/>
            <person name="Paes H.C."/>
            <person name="Nicola A.M."/>
            <person name="Albuquerque P."/>
            <person name="Gerber A.L."/>
            <person name="Martins V.P."/>
            <person name="Peconick L.D."/>
            <person name="Neto A.V."/>
            <person name="Chaucanez C.B."/>
            <person name="Silva P.A."/>
            <person name="Cunha O.L."/>
            <person name="de Oliveira F.F."/>
            <person name="dos Santos T.C."/>
            <person name="Barros A.L."/>
            <person name="Soares M.A."/>
            <person name="de Oliveira L.M."/>
            <person name="Marini M.M."/>
            <person name="Villalobos-Duno H."/>
            <person name="Cunha M.M."/>
            <person name="de Hoog S."/>
            <person name="da Silveira J.F."/>
            <person name="Henrissat B."/>
            <person name="Nino-Vega G.A."/>
            <person name="Cisalpino P.S."/>
            <person name="Mora-Montes H.M."/>
            <person name="Almeida S.R."/>
            <person name="Stajich J.E."/>
            <person name="Lopes-Bezerra L.M."/>
            <person name="Vasconcelos A.T."/>
            <person name="Felipe M.S."/>
        </authorList>
    </citation>
    <scope>NUCLEOTIDE SEQUENCE [LARGE SCALE GENOMIC DNA]</scope>
    <source>
        <strain evidence="1 2">1099-18</strain>
    </source>
</reference>
<dbReference type="KEGG" id="ssck:SPSK_06748"/>
<evidence type="ECO:0000313" key="2">
    <source>
        <dbReference type="Proteomes" id="UP000033710"/>
    </source>
</evidence>
<dbReference type="AlphaFoldDB" id="A0A0F2MNL7"/>
<dbReference type="GeneID" id="27668722"/>
<dbReference type="EMBL" id="AXCR01000001">
    <property type="protein sequence ID" value="KJR89781.1"/>
    <property type="molecule type" value="Genomic_DNA"/>
</dbReference>
<gene>
    <name evidence="1" type="ORF">SPSK_06748</name>
</gene>
<dbReference type="VEuPathDB" id="FungiDB:SPSK_06748"/>
<organism evidence="1 2">
    <name type="scientific">Sporothrix schenckii 1099-18</name>
    <dbReference type="NCBI Taxonomy" id="1397361"/>
    <lineage>
        <taxon>Eukaryota</taxon>
        <taxon>Fungi</taxon>
        <taxon>Dikarya</taxon>
        <taxon>Ascomycota</taxon>
        <taxon>Pezizomycotina</taxon>
        <taxon>Sordariomycetes</taxon>
        <taxon>Sordariomycetidae</taxon>
        <taxon>Ophiostomatales</taxon>
        <taxon>Ophiostomataceae</taxon>
        <taxon>Sporothrix</taxon>
    </lineage>
</organism>
<comment type="caution">
    <text evidence="1">The sequence shown here is derived from an EMBL/GenBank/DDBJ whole genome shotgun (WGS) entry which is preliminary data.</text>
</comment>
<reference evidence="1 2" key="2">
    <citation type="journal article" date="2015" name="Eukaryot. Cell">
        <title>Asexual propagation of a virulent clone complex in a human and feline outbreak of sporotrichosis.</title>
        <authorList>
            <person name="Teixeira Mde M."/>
            <person name="Rodrigues A.M."/>
            <person name="Tsui C.K."/>
            <person name="de Almeida L.G."/>
            <person name="Van Diepeningen A.D."/>
            <person name="van den Ende B.G."/>
            <person name="Fernandes G.F."/>
            <person name="Kano R."/>
            <person name="Hamelin R.C."/>
            <person name="Lopes-Bezerra L.M."/>
            <person name="Vasconcelos A.T."/>
            <person name="de Hoog S."/>
            <person name="de Camargo Z.P."/>
            <person name="Felipe M.S."/>
        </authorList>
    </citation>
    <scope>NUCLEOTIDE SEQUENCE [LARGE SCALE GENOMIC DNA]</scope>
    <source>
        <strain evidence="1 2">1099-18</strain>
    </source>
</reference>